<evidence type="ECO:0000313" key="1">
    <source>
        <dbReference type="EMBL" id="SDC50597.1"/>
    </source>
</evidence>
<proteinExistence type="predicted"/>
<organism evidence="1 2">
    <name type="scientific">Nocardioides lianchengensis</name>
    <dbReference type="NCBI Taxonomy" id="1045774"/>
    <lineage>
        <taxon>Bacteria</taxon>
        <taxon>Bacillati</taxon>
        <taxon>Actinomycetota</taxon>
        <taxon>Actinomycetes</taxon>
        <taxon>Propionibacteriales</taxon>
        <taxon>Nocardioidaceae</taxon>
        <taxon>Nocardioides</taxon>
    </lineage>
</organism>
<dbReference type="Proteomes" id="UP000199034">
    <property type="component" value="Unassembled WGS sequence"/>
</dbReference>
<keyword evidence="2" id="KW-1185">Reference proteome</keyword>
<gene>
    <name evidence="1" type="ORF">SAMN05421872_102453</name>
</gene>
<reference evidence="1 2" key="1">
    <citation type="submission" date="2016-10" db="EMBL/GenBank/DDBJ databases">
        <authorList>
            <person name="de Groot N.N."/>
        </authorList>
    </citation>
    <scope>NUCLEOTIDE SEQUENCE [LARGE SCALE GENOMIC DNA]</scope>
    <source>
        <strain evidence="1 2">CGMCC 4.6858</strain>
    </source>
</reference>
<protein>
    <submittedName>
        <fullName evidence="1">Uncharacterized protein</fullName>
    </submittedName>
</protein>
<accession>A0A1G6M5G4</accession>
<dbReference type="RefSeq" id="WP_090852019.1">
    <property type="nucleotide sequence ID" value="NZ_FMZM01000002.1"/>
</dbReference>
<evidence type="ECO:0000313" key="2">
    <source>
        <dbReference type="Proteomes" id="UP000199034"/>
    </source>
</evidence>
<dbReference type="STRING" id="1045774.SAMN05421872_102453"/>
<dbReference type="EMBL" id="FMZM01000002">
    <property type="protein sequence ID" value="SDC50597.1"/>
    <property type="molecule type" value="Genomic_DNA"/>
</dbReference>
<sequence>MTTSQERTRFAIDDLARLTQSALAEVVRAAATGDRAAAHRVLDGAAERRGAVLRARMAVQEECRDQWGTRQLPRLAGEMDLVAELGRLEAQVDRLARQLSAGPVGAPGLRPAS</sequence>
<dbReference type="AlphaFoldDB" id="A0A1G6M5G4"/>
<name>A0A1G6M5G4_9ACTN</name>